<keyword evidence="3" id="KW-1185">Reference proteome</keyword>
<feature type="non-terminal residue" evidence="2">
    <location>
        <position position="301"/>
    </location>
</feature>
<accession>A0ABR3L9V6</accession>
<dbReference type="InterPro" id="IPR018490">
    <property type="entry name" value="cNMP-bd_dom_sf"/>
</dbReference>
<comment type="caution">
    <text evidence="2">The sequence shown here is derived from an EMBL/GenBank/DDBJ whole genome shotgun (WGS) entry which is preliminary data.</text>
</comment>
<name>A0ABR3L9V6_9TELE</name>
<dbReference type="CDD" id="cd00038">
    <property type="entry name" value="CAP_ED"/>
    <property type="match status" value="1"/>
</dbReference>
<sequence length="301" mass="34021">MRRYRLSDIDYKQLTQLIQLNESQPSVKLEVYESVQEVSRHQPHGKLAQESLMNHVIKALKKFPIERSQSEHHIIYKLLKGVHSLTSQLGSQELKQISTVTTVETWDRGQIVFGHNGFYLVLKGSVKPLNHETLKEDQTVSTISAGGSFGSCEAVNAVDGGAIIQCVMTLETCEILKISRSGYEKLKKDLLAQDHEVKVSLIQGCQLYLHWPKLSINHLVDGMQLKTFPANQALTVYPARLRVGLSYHSCSLSERRRDRPMERDVIREKDSDCVASSYAFYAYIAHCSAPWIAAQHVNTTN</sequence>
<dbReference type="PANTHER" id="PTHR23011">
    <property type="entry name" value="CYCLIC NUCLEOTIDE-BINDING DOMAIN CONTAINING PROTEIN"/>
    <property type="match status" value="1"/>
</dbReference>
<dbReference type="EMBL" id="JAYMGO010000024">
    <property type="protein sequence ID" value="KAL1248442.1"/>
    <property type="molecule type" value="Genomic_DNA"/>
</dbReference>
<dbReference type="InterPro" id="IPR014710">
    <property type="entry name" value="RmlC-like_jellyroll"/>
</dbReference>
<dbReference type="Proteomes" id="UP001558613">
    <property type="component" value="Unassembled WGS sequence"/>
</dbReference>
<protein>
    <recommendedName>
        <fullName evidence="1">Cyclic nucleotide-binding domain-containing protein</fullName>
    </recommendedName>
</protein>
<dbReference type="PROSITE" id="PS50042">
    <property type="entry name" value="CNMP_BINDING_3"/>
    <property type="match status" value="1"/>
</dbReference>
<evidence type="ECO:0000259" key="1">
    <source>
        <dbReference type="PROSITE" id="PS50042"/>
    </source>
</evidence>
<dbReference type="PANTHER" id="PTHR23011:SF32">
    <property type="entry name" value="CYCLIC NUCLEOTIDE-BINDING DOMAIN-CONTAINING PROTEIN 1"/>
    <property type="match status" value="1"/>
</dbReference>
<dbReference type="Gene3D" id="2.60.120.10">
    <property type="entry name" value="Jelly Rolls"/>
    <property type="match status" value="1"/>
</dbReference>
<dbReference type="InterPro" id="IPR000595">
    <property type="entry name" value="cNMP-bd_dom"/>
</dbReference>
<feature type="domain" description="Cyclic nucleotide-binding" evidence="1">
    <location>
        <begin position="116"/>
        <end position="186"/>
    </location>
</feature>
<evidence type="ECO:0000313" key="2">
    <source>
        <dbReference type="EMBL" id="KAL1248442.1"/>
    </source>
</evidence>
<evidence type="ECO:0000313" key="3">
    <source>
        <dbReference type="Proteomes" id="UP001558613"/>
    </source>
</evidence>
<dbReference type="SUPFAM" id="SSF51206">
    <property type="entry name" value="cAMP-binding domain-like"/>
    <property type="match status" value="1"/>
</dbReference>
<proteinExistence type="predicted"/>
<reference evidence="2 3" key="1">
    <citation type="submission" date="2023-09" db="EMBL/GenBank/DDBJ databases">
        <authorList>
            <person name="Wang M."/>
        </authorList>
    </citation>
    <scope>NUCLEOTIDE SEQUENCE [LARGE SCALE GENOMIC DNA]</scope>
    <source>
        <strain evidence="2">GT-2023</strain>
        <tissue evidence="2">Liver</tissue>
    </source>
</reference>
<gene>
    <name evidence="2" type="ORF">QQF64_021760</name>
</gene>
<organism evidence="2 3">
    <name type="scientific">Cirrhinus molitorella</name>
    <name type="common">mud carp</name>
    <dbReference type="NCBI Taxonomy" id="172907"/>
    <lineage>
        <taxon>Eukaryota</taxon>
        <taxon>Metazoa</taxon>
        <taxon>Chordata</taxon>
        <taxon>Craniata</taxon>
        <taxon>Vertebrata</taxon>
        <taxon>Euteleostomi</taxon>
        <taxon>Actinopterygii</taxon>
        <taxon>Neopterygii</taxon>
        <taxon>Teleostei</taxon>
        <taxon>Ostariophysi</taxon>
        <taxon>Cypriniformes</taxon>
        <taxon>Cyprinidae</taxon>
        <taxon>Labeoninae</taxon>
        <taxon>Labeonini</taxon>
        <taxon>Cirrhinus</taxon>
    </lineage>
</organism>